<keyword evidence="2" id="KW-1133">Transmembrane helix</keyword>
<name>A0ABS4HJ13_9BACI</name>
<dbReference type="InterPro" id="IPR024232">
    <property type="entry name" value="SpoIIIAH"/>
</dbReference>
<keyword evidence="2" id="KW-0812">Transmembrane</keyword>
<evidence type="ECO:0000256" key="1">
    <source>
        <dbReference type="SAM" id="MobiDB-lite"/>
    </source>
</evidence>
<proteinExistence type="predicted"/>
<evidence type="ECO:0000313" key="4">
    <source>
        <dbReference type="Proteomes" id="UP001519328"/>
    </source>
</evidence>
<feature type="region of interest" description="Disordered" evidence="1">
    <location>
        <begin position="34"/>
        <end position="65"/>
    </location>
</feature>
<reference evidence="3 4" key="1">
    <citation type="submission" date="2021-03" db="EMBL/GenBank/DDBJ databases">
        <title>Genomic Encyclopedia of Type Strains, Phase IV (KMG-IV): sequencing the most valuable type-strain genomes for metagenomic binning, comparative biology and taxonomic classification.</title>
        <authorList>
            <person name="Goeker M."/>
        </authorList>
    </citation>
    <scope>NUCLEOTIDE SEQUENCE [LARGE SCALE GENOMIC DNA]</scope>
    <source>
        <strain evidence="3 4">DSM 21085</strain>
    </source>
</reference>
<gene>
    <name evidence="3" type="ORF">J2Z82_003344</name>
</gene>
<keyword evidence="2" id="KW-0472">Membrane</keyword>
<dbReference type="InterPro" id="IPR038503">
    <property type="entry name" value="SpoIIIAH_sf"/>
</dbReference>
<dbReference type="EMBL" id="JAGGKK010000021">
    <property type="protein sequence ID" value="MBP1950387.1"/>
    <property type="molecule type" value="Genomic_DNA"/>
</dbReference>
<feature type="compositionally biased region" description="Acidic residues" evidence="1">
    <location>
        <begin position="51"/>
        <end position="64"/>
    </location>
</feature>
<dbReference type="Proteomes" id="UP001519328">
    <property type="component" value="Unassembled WGS sequence"/>
</dbReference>
<dbReference type="Gene3D" id="1.10.287.4300">
    <property type="entry name" value="Stage III sporulation protein AH-like"/>
    <property type="match status" value="1"/>
</dbReference>
<protein>
    <submittedName>
        <fullName evidence="3">Stage III sporulation protein AH</fullName>
    </submittedName>
</protein>
<feature type="transmembrane region" description="Helical" evidence="2">
    <location>
        <begin position="7"/>
        <end position="25"/>
    </location>
</feature>
<comment type="caution">
    <text evidence="3">The sequence shown here is derived from an EMBL/GenBank/DDBJ whole genome shotgun (WGS) entry which is preliminary data.</text>
</comment>
<evidence type="ECO:0000313" key="3">
    <source>
        <dbReference type="EMBL" id="MBP1950387.1"/>
    </source>
</evidence>
<accession>A0ABS4HJ13</accession>
<dbReference type="Pfam" id="PF12685">
    <property type="entry name" value="SpoIIIAH"/>
    <property type="match status" value="1"/>
</dbReference>
<dbReference type="RefSeq" id="WP_209481875.1">
    <property type="nucleotide sequence ID" value="NZ_JAGGKK010000021.1"/>
</dbReference>
<evidence type="ECO:0000256" key="2">
    <source>
        <dbReference type="SAM" id="Phobius"/>
    </source>
</evidence>
<keyword evidence="4" id="KW-1185">Reference proteome</keyword>
<sequence length="187" mass="20763">MLKKQTVWLLTMLSLMIVLSVYYITSPDSGDLAYLPEGDDSSEEASSPDSEASDASDTDADVDDISNMGQDQFFTTLRMEVENERSAAKDRLDDVVASSNASIQEKNEARDKINQLDSISSKEIILEESIVASAEYNDVLVRHDEDKVHVHVKVDQLNKTEVVNIMQMVKDEFGAITVDVNVQPTES</sequence>
<organism evidence="3 4">
    <name type="scientific">Virgibacillus litoralis</name>
    <dbReference type="NCBI Taxonomy" id="578221"/>
    <lineage>
        <taxon>Bacteria</taxon>
        <taxon>Bacillati</taxon>
        <taxon>Bacillota</taxon>
        <taxon>Bacilli</taxon>
        <taxon>Bacillales</taxon>
        <taxon>Bacillaceae</taxon>
        <taxon>Virgibacillus</taxon>
    </lineage>
</organism>